<comment type="caution">
    <text evidence="5">The sequence shown here is derived from an EMBL/GenBank/DDBJ whole genome shotgun (WGS) entry which is preliminary data.</text>
</comment>
<dbReference type="Pfam" id="PF03152">
    <property type="entry name" value="UFD1_N1"/>
    <property type="match status" value="1"/>
</dbReference>
<dbReference type="Gene3D" id="2.40.40.50">
    <property type="entry name" value="Ubiquitin fusion degradation protein UFD1, N-terminal domain"/>
    <property type="match status" value="1"/>
</dbReference>
<feature type="compositionally biased region" description="Acidic residues" evidence="3">
    <location>
        <begin position="104"/>
        <end position="122"/>
    </location>
</feature>
<evidence type="ECO:0000256" key="3">
    <source>
        <dbReference type="SAM" id="MobiDB-lite"/>
    </source>
</evidence>
<evidence type="ECO:0000313" key="6">
    <source>
        <dbReference type="Proteomes" id="UP000813462"/>
    </source>
</evidence>
<dbReference type="PANTHER" id="PTHR12555">
    <property type="entry name" value="UBIQUITIN FUSION DEGRADATON PROTEIN 1"/>
    <property type="match status" value="1"/>
</dbReference>
<protein>
    <recommendedName>
        <fullName evidence="4">Ubiquitin fusion degradation protein UFD1 N-terminal subdomain 1 domain-containing protein</fullName>
    </recommendedName>
</protein>
<dbReference type="GO" id="GO:0006511">
    <property type="term" value="P:ubiquitin-dependent protein catabolic process"/>
    <property type="evidence" value="ECO:0007669"/>
    <property type="project" value="InterPro"/>
</dbReference>
<dbReference type="GO" id="GO:0036503">
    <property type="term" value="P:ERAD pathway"/>
    <property type="evidence" value="ECO:0007669"/>
    <property type="project" value="TreeGrafter"/>
</dbReference>
<dbReference type="PANTHER" id="PTHR12555:SF21">
    <property type="entry name" value="UBIQUITIN FUSION DEGRADATION PROTEIN 1 HOMOLOG"/>
    <property type="match status" value="1"/>
</dbReference>
<evidence type="ECO:0000256" key="1">
    <source>
        <dbReference type="ARBA" id="ARBA00006043"/>
    </source>
</evidence>
<dbReference type="EMBL" id="JAEACU010000002">
    <property type="protein sequence ID" value="KAH7542429.1"/>
    <property type="molecule type" value="Genomic_DNA"/>
</dbReference>
<organism evidence="5 6">
    <name type="scientific">Ziziphus jujuba var. spinosa</name>
    <dbReference type="NCBI Taxonomy" id="714518"/>
    <lineage>
        <taxon>Eukaryota</taxon>
        <taxon>Viridiplantae</taxon>
        <taxon>Streptophyta</taxon>
        <taxon>Embryophyta</taxon>
        <taxon>Tracheophyta</taxon>
        <taxon>Spermatophyta</taxon>
        <taxon>Magnoliopsida</taxon>
        <taxon>eudicotyledons</taxon>
        <taxon>Gunneridae</taxon>
        <taxon>Pentapetalae</taxon>
        <taxon>rosids</taxon>
        <taxon>fabids</taxon>
        <taxon>Rosales</taxon>
        <taxon>Rhamnaceae</taxon>
        <taxon>Paliureae</taxon>
        <taxon>Ziziphus</taxon>
    </lineage>
</organism>
<dbReference type="AlphaFoldDB" id="A0A978VUD4"/>
<dbReference type="InterPro" id="IPR004854">
    <property type="entry name" value="Ufd1-like"/>
</dbReference>
<name>A0A978VUD4_ZIZJJ</name>
<keyword evidence="2" id="KW-0833">Ubl conjugation pathway</keyword>
<feature type="domain" description="Ubiquitin fusion degradation protein UFD1 N-terminal subdomain 1" evidence="4">
    <location>
        <begin position="129"/>
        <end position="220"/>
    </location>
</feature>
<dbReference type="GO" id="GO:0031593">
    <property type="term" value="F:polyubiquitin modification-dependent protein binding"/>
    <property type="evidence" value="ECO:0007669"/>
    <property type="project" value="TreeGrafter"/>
</dbReference>
<feature type="region of interest" description="Disordered" evidence="3">
    <location>
        <begin position="104"/>
        <end position="125"/>
    </location>
</feature>
<comment type="similarity">
    <text evidence="1">Belongs to the UFD1 family.</text>
</comment>
<dbReference type="Proteomes" id="UP000813462">
    <property type="component" value="Unassembled WGS sequence"/>
</dbReference>
<dbReference type="InterPro" id="IPR055417">
    <property type="entry name" value="UFD1_N1"/>
</dbReference>
<dbReference type="InterPro" id="IPR042299">
    <property type="entry name" value="Ufd1-like_Nn"/>
</dbReference>
<gene>
    <name evidence="5" type="ORF">FEM48_Zijuj02G0072600</name>
</gene>
<proteinExistence type="inferred from homology"/>
<reference evidence="5" key="1">
    <citation type="journal article" date="2021" name="Front. Plant Sci.">
        <title>Chromosome-Scale Genome Assembly for Chinese Sour Jujube and Insights Into Its Genome Evolution and Domestication Signature.</title>
        <authorList>
            <person name="Shen L.-Y."/>
            <person name="Luo H."/>
            <person name="Wang X.-L."/>
            <person name="Wang X.-M."/>
            <person name="Qiu X.-J."/>
            <person name="Liu H."/>
            <person name="Zhou S.-S."/>
            <person name="Jia K.-H."/>
            <person name="Nie S."/>
            <person name="Bao Y.-T."/>
            <person name="Zhang R.-G."/>
            <person name="Yun Q.-Z."/>
            <person name="Chai Y.-H."/>
            <person name="Lu J.-Y."/>
            <person name="Li Y."/>
            <person name="Zhao S.-W."/>
            <person name="Mao J.-F."/>
            <person name="Jia S.-G."/>
            <person name="Mao Y.-M."/>
        </authorList>
    </citation>
    <scope>NUCLEOTIDE SEQUENCE</scope>
    <source>
        <strain evidence="5">AT0</strain>
        <tissue evidence="5">Leaf</tissue>
    </source>
</reference>
<accession>A0A978VUD4</accession>
<sequence length="223" mass="25254">MYKSKIAAFGKEDERRRRNSGFSLPKRRGVSSRITDGVVLGLLAPAEPIRALSKFKAQLTSLGYHLSLGEWKITYSDLVTYDCNLSFVELINAIDMRECKDSEVDYEEGENSEKDYEDQQDSEDGRPCKQLYRCYPVSVIQKAHLEKGDKIIMPTSALQRLAFSVVEYPMLFELNNLAAGRVTHCGVLEFVADEGVIYKPSWMMENMLLNEGDTVQVKNVGFS</sequence>
<evidence type="ECO:0000259" key="4">
    <source>
        <dbReference type="Pfam" id="PF03152"/>
    </source>
</evidence>
<evidence type="ECO:0000313" key="5">
    <source>
        <dbReference type="EMBL" id="KAH7542429.1"/>
    </source>
</evidence>
<dbReference type="GO" id="GO:0034098">
    <property type="term" value="C:VCP-NPL4-UFD1 AAA ATPase complex"/>
    <property type="evidence" value="ECO:0007669"/>
    <property type="project" value="TreeGrafter"/>
</dbReference>
<evidence type="ECO:0000256" key="2">
    <source>
        <dbReference type="ARBA" id="ARBA00022786"/>
    </source>
</evidence>